<dbReference type="InterPro" id="IPR003959">
    <property type="entry name" value="ATPase_AAA_core"/>
</dbReference>
<gene>
    <name evidence="3" type="ORF">DEM25_003495</name>
</gene>
<dbReference type="GO" id="GO:0005524">
    <property type="term" value="F:ATP binding"/>
    <property type="evidence" value="ECO:0007669"/>
    <property type="project" value="UniProtKB-KW"/>
</dbReference>
<dbReference type="InterPro" id="IPR041685">
    <property type="entry name" value="AAA_GajA/Old/RecF-like"/>
</dbReference>
<dbReference type="GO" id="GO:0016887">
    <property type="term" value="F:ATP hydrolysis activity"/>
    <property type="evidence" value="ECO:0007669"/>
    <property type="project" value="InterPro"/>
</dbReference>
<dbReference type="PANTHER" id="PTHR43581:SF4">
    <property type="entry name" value="ATP_GTP PHOSPHATASE"/>
    <property type="match status" value="1"/>
</dbReference>
<dbReference type="Pfam" id="PF13175">
    <property type="entry name" value="AAA_15"/>
    <property type="match status" value="1"/>
</dbReference>
<dbReference type="RefSeq" id="WP_109768160.1">
    <property type="nucleotide sequence ID" value="NZ_QFWV02000002.1"/>
</dbReference>
<organism evidence="3 4">
    <name type="scientific">Oceaniradius stylonematis</name>
    <dbReference type="NCBI Taxonomy" id="2184161"/>
    <lineage>
        <taxon>Bacteria</taxon>
        <taxon>Pseudomonadati</taxon>
        <taxon>Pseudomonadota</taxon>
        <taxon>Alphaproteobacteria</taxon>
        <taxon>Hyphomicrobiales</taxon>
        <taxon>Ahrensiaceae</taxon>
        <taxon>Oceaniradius</taxon>
    </lineage>
</organism>
<sequence>MRIRHIEIRNFRGIKSLSWRVKGDFCCVIGPGDTCKTTILTALDYALSPRTSLSFEDSDFFNQDVRQDIVIQVTLTDWDETQLDIRKFFQESKFAQYKCGLDATGPLAEPQEGGTVAVSVSLRVDGSLEPKWFVVKGRDEGEVTERKPLYATDRNALGLSRLDTYSDYHFTWGRNTILTRLSADNEGNLGAVLSGLAREMRQGDISGHESITECQGVADTVKQESSDAGVKLTALSPKIDIQRQSMTAGALSLHEDNVPMRNKGSGTKKLVAAAMQMKLHGGKNISLIDEIEVGLEPHRIRGLIVRLRNTGQQIFTTTHSPVVIRELDVVKDELYVCRRDAAGIVSLDSLAVVPNIQGPVRNNAEAFLGSKIIACEGPTEIGCLRAYDRYRFEGGSIPVWSLATSYFNADSGGQIKVVCPKLHALGYRTAAFCDNDAQDQISDAEVARLRAAAIHVCQWEAGNSTEGQLFHDLPWTHIPDLLAIIADNHRTLDHATIIDCVIKEPRVITQNLGTDPTAWPESPLLRGVLGELAHKRSWIKSIGYAATVFYFALPLIPDTSAIKSRLGLLWDWVQHE</sequence>
<dbReference type="InterPro" id="IPR027417">
    <property type="entry name" value="P-loop_NTPase"/>
</dbReference>
<keyword evidence="3" id="KW-0547">Nucleotide-binding</keyword>
<accession>A0A3A8ANW9</accession>
<name>A0A3A8ANW9_9HYPH</name>
<protein>
    <submittedName>
        <fullName evidence="3">ATP-binding protein</fullName>
    </submittedName>
</protein>
<feature type="domain" description="ATPase AAA-type core" evidence="2">
    <location>
        <begin position="254"/>
        <end position="324"/>
    </location>
</feature>
<dbReference type="EMBL" id="QFWV02000002">
    <property type="protein sequence ID" value="RKF08354.1"/>
    <property type="molecule type" value="Genomic_DNA"/>
</dbReference>
<feature type="domain" description="Endonuclease GajA/Old nuclease/RecF-like AAA" evidence="1">
    <location>
        <begin position="1"/>
        <end position="75"/>
    </location>
</feature>
<evidence type="ECO:0000259" key="1">
    <source>
        <dbReference type="Pfam" id="PF13175"/>
    </source>
</evidence>
<dbReference type="OrthoDB" id="9816534at2"/>
<keyword evidence="3" id="KW-0067">ATP-binding</keyword>
<evidence type="ECO:0000259" key="2">
    <source>
        <dbReference type="Pfam" id="PF13304"/>
    </source>
</evidence>
<dbReference type="PANTHER" id="PTHR43581">
    <property type="entry name" value="ATP/GTP PHOSPHATASE"/>
    <property type="match status" value="1"/>
</dbReference>
<dbReference type="Gene3D" id="3.40.50.300">
    <property type="entry name" value="P-loop containing nucleotide triphosphate hydrolases"/>
    <property type="match status" value="2"/>
</dbReference>
<dbReference type="InterPro" id="IPR051396">
    <property type="entry name" value="Bact_Antivir_Def_Nuclease"/>
</dbReference>
<dbReference type="AlphaFoldDB" id="A0A3A8ANW9"/>
<dbReference type="Pfam" id="PF13304">
    <property type="entry name" value="AAA_21"/>
    <property type="match status" value="1"/>
</dbReference>
<reference evidence="3 4" key="1">
    <citation type="journal article" date="2018" name="Int. J. Syst. Bacteriol.">
        <title>Oceaniradius stylonemae gen. nov., sp. nov., isolated from a red alga, Stylonema cornu-cervi.</title>
        <authorList>
            <person name="Jeong S."/>
        </authorList>
    </citation>
    <scope>NUCLEOTIDE SEQUENCE [LARGE SCALE GENOMIC DNA]</scope>
    <source>
        <strain evidence="3 4">StC1</strain>
    </source>
</reference>
<evidence type="ECO:0000313" key="3">
    <source>
        <dbReference type="EMBL" id="RKF08354.1"/>
    </source>
</evidence>
<evidence type="ECO:0000313" key="4">
    <source>
        <dbReference type="Proteomes" id="UP000246132"/>
    </source>
</evidence>
<comment type="caution">
    <text evidence="3">The sequence shown here is derived from an EMBL/GenBank/DDBJ whole genome shotgun (WGS) entry which is preliminary data.</text>
</comment>
<dbReference type="SUPFAM" id="SSF52540">
    <property type="entry name" value="P-loop containing nucleoside triphosphate hydrolases"/>
    <property type="match status" value="1"/>
</dbReference>
<proteinExistence type="predicted"/>
<keyword evidence="4" id="KW-1185">Reference proteome</keyword>
<dbReference type="Proteomes" id="UP000246132">
    <property type="component" value="Unassembled WGS sequence"/>
</dbReference>